<dbReference type="GO" id="GO:0016491">
    <property type="term" value="F:oxidoreductase activity"/>
    <property type="evidence" value="ECO:0007669"/>
    <property type="project" value="UniProtKB-KW"/>
</dbReference>
<reference evidence="8 9" key="1">
    <citation type="journal article" date="2015" name="Nature">
        <title>rRNA introns, odd ribosomes, and small enigmatic genomes across a large radiation of phyla.</title>
        <authorList>
            <person name="Brown C.T."/>
            <person name="Hug L.A."/>
            <person name="Thomas B.C."/>
            <person name="Sharon I."/>
            <person name="Castelle C.J."/>
            <person name="Singh A."/>
            <person name="Wilkins M.J."/>
            <person name="Williams K.H."/>
            <person name="Banfield J.F."/>
        </authorList>
    </citation>
    <scope>NUCLEOTIDE SEQUENCE [LARGE SCALE GENOMIC DNA]</scope>
</reference>
<feature type="transmembrane region" description="Helical" evidence="6">
    <location>
        <begin position="12"/>
        <end position="35"/>
    </location>
</feature>
<keyword evidence="6" id="KW-0472">Membrane</keyword>
<dbReference type="SUPFAM" id="SSF52833">
    <property type="entry name" value="Thioredoxin-like"/>
    <property type="match status" value="1"/>
</dbReference>
<dbReference type="Proteomes" id="UP000034783">
    <property type="component" value="Unassembled WGS sequence"/>
</dbReference>
<evidence type="ECO:0000259" key="7">
    <source>
        <dbReference type="PROSITE" id="PS51352"/>
    </source>
</evidence>
<keyword evidence="3" id="KW-0560">Oxidoreductase</keyword>
<dbReference type="Pfam" id="PF13462">
    <property type="entry name" value="Thioredoxin_4"/>
    <property type="match status" value="1"/>
</dbReference>
<comment type="caution">
    <text evidence="8">The sequence shown here is derived from an EMBL/GenBank/DDBJ whole genome shotgun (WGS) entry which is preliminary data.</text>
</comment>
<organism evidence="8 9">
    <name type="scientific">candidate division WWE3 bacterium GW2011_GWB1_44_4</name>
    <dbReference type="NCBI Taxonomy" id="1619116"/>
    <lineage>
        <taxon>Bacteria</taxon>
        <taxon>Katanobacteria</taxon>
    </lineage>
</organism>
<dbReference type="EMBL" id="LCJD01000011">
    <property type="protein sequence ID" value="KKT69826.1"/>
    <property type="molecule type" value="Genomic_DNA"/>
</dbReference>
<sequence>MSSDPKQTGMFVSNTVIMGFGLFVLIIAFAAGFFAKGYFNSALIAQNDQSGTQQPIQPLQPTTNTKTPGEIFALVPEITDSDHLSGSKTANLVYIEYSDYQCPYCVQFHPTVKQFLGENKDVAFVFRHLPLTSIHPKAMERAQGAECAAKLGGEDMFWKYTNEVFAASDIDSVTLSDFSARLGLNTIDFDACLKSGEFDQKISDMSSKGANFLASLNARGSYGTPGGAILNREKKVAVQIPGVVSVPTLTDYLNSIK</sequence>
<dbReference type="PANTHER" id="PTHR13887:SF14">
    <property type="entry name" value="DISULFIDE BOND FORMATION PROTEIN D"/>
    <property type="match status" value="1"/>
</dbReference>
<evidence type="ECO:0000256" key="3">
    <source>
        <dbReference type="ARBA" id="ARBA00023002"/>
    </source>
</evidence>
<dbReference type="PANTHER" id="PTHR13887">
    <property type="entry name" value="GLUTATHIONE S-TRANSFERASE KAPPA"/>
    <property type="match status" value="1"/>
</dbReference>
<accession>A0A0G1JDX6</accession>
<evidence type="ECO:0000256" key="1">
    <source>
        <dbReference type="ARBA" id="ARBA00005791"/>
    </source>
</evidence>
<keyword evidence="5" id="KW-0676">Redox-active center</keyword>
<comment type="similarity">
    <text evidence="1">Belongs to the thioredoxin family. DsbA subfamily.</text>
</comment>
<evidence type="ECO:0000256" key="4">
    <source>
        <dbReference type="ARBA" id="ARBA00023157"/>
    </source>
</evidence>
<keyword evidence="2" id="KW-0732">Signal</keyword>
<evidence type="ECO:0000256" key="2">
    <source>
        <dbReference type="ARBA" id="ARBA00022729"/>
    </source>
</evidence>
<evidence type="ECO:0000313" key="8">
    <source>
        <dbReference type="EMBL" id="KKT69826.1"/>
    </source>
</evidence>
<gene>
    <name evidence="8" type="ORF">UW65_C0011G0008</name>
</gene>
<keyword evidence="4" id="KW-1015">Disulfide bond</keyword>
<feature type="domain" description="Thioredoxin" evidence="7">
    <location>
        <begin position="53"/>
        <end position="257"/>
    </location>
</feature>
<dbReference type="Gene3D" id="3.40.30.10">
    <property type="entry name" value="Glutaredoxin"/>
    <property type="match status" value="1"/>
</dbReference>
<dbReference type="InterPro" id="IPR012336">
    <property type="entry name" value="Thioredoxin-like_fold"/>
</dbReference>
<protein>
    <submittedName>
        <fullName evidence="8">Sodium/proton antiporter</fullName>
    </submittedName>
</protein>
<dbReference type="InterPro" id="IPR013766">
    <property type="entry name" value="Thioredoxin_domain"/>
</dbReference>
<dbReference type="AlphaFoldDB" id="A0A0G1JDX6"/>
<name>A0A0G1JDX6_UNCKA</name>
<evidence type="ECO:0000256" key="5">
    <source>
        <dbReference type="ARBA" id="ARBA00023284"/>
    </source>
</evidence>
<proteinExistence type="inferred from homology"/>
<dbReference type="PROSITE" id="PS51352">
    <property type="entry name" value="THIOREDOXIN_2"/>
    <property type="match status" value="1"/>
</dbReference>
<dbReference type="InterPro" id="IPR036249">
    <property type="entry name" value="Thioredoxin-like_sf"/>
</dbReference>
<evidence type="ECO:0000313" key="9">
    <source>
        <dbReference type="Proteomes" id="UP000034783"/>
    </source>
</evidence>
<keyword evidence="6" id="KW-1133">Transmembrane helix</keyword>
<keyword evidence="6" id="KW-0812">Transmembrane</keyword>
<evidence type="ECO:0000256" key="6">
    <source>
        <dbReference type="SAM" id="Phobius"/>
    </source>
</evidence>